<dbReference type="GO" id="GO:0003714">
    <property type="term" value="F:transcription corepressor activity"/>
    <property type="evidence" value="ECO:0007669"/>
    <property type="project" value="InterPro"/>
</dbReference>
<dbReference type="STRING" id="10029.G3HZI6"/>
<dbReference type="Proteomes" id="UP000001075">
    <property type="component" value="Unassembled WGS sequence"/>
</dbReference>
<feature type="region of interest" description="Disordered" evidence="1">
    <location>
        <begin position="16"/>
        <end position="35"/>
    </location>
</feature>
<dbReference type="InParanoid" id="G3HZI6"/>
<dbReference type="AlphaFoldDB" id="G3HZI6"/>
<proteinExistence type="predicted"/>
<dbReference type="EMBL" id="JH000971">
    <property type="protein sequence ID" value="EGW04646.1"/>
    <property type="molecule type" value="Genomic_DNA"/>
</dbReference>
<evidence type="ECO:0000313" key="2">
    <source>
        <dbReference type="EMBL" id="EGW04646.1"/>
    </source>
</evidence>
<evidence type="ECO:0000256" key="1">
    <source>
        <dbReference type="SAM" id="MobiDB-lite"/>
    </source>
</evidence>
<sequence>MFRMLQALEREPMNLASQMNKPGIQESADKPTRRENPHKYLLYKPTFSQLYTFLAASFKVCLVQSFLLQWGKCAHGGLGHSSDA</sequence>
<name>G3HZI6_CRIGR</name>
<organism evidence="2 3">
    <name type="scientific">Cricetulus griseus</name>
    <name type="common">Chinese hamster</name>
    <name type="synonym">Cricetulus barabensis griseus</name>
    <dbReference type="NCBI Taxonomy" id="10029"/>
    <lineage>
        <taxon>Eukaryota</taxon>
        <taxon>Metazoa</taxon>
        <taxon>Chordata</taxon>
        <taxon>Craniata</taxon>
        <taxon>Vertebrata</taxon>
        <taxon>Euteleostomi</taxon>
        <taxon>Mammalia</taxon>
        <taxon>Eutheria</taxon>
        <taxon>Euarchontoglires</taxon>
        <taxon>Glires</taxon>
        <taxon>Rodentia</taxon>
        <taxon>Myomorpha</taxon>
        <taxon>Muroidea</taxon>
        <taxon>Cricetidae</taxon>
        <taxon>Cricetinae</taxon>
        <taxon>Cricetulus</taxon>
    </lineage>
</organism>
<protein>
    <submittedName>
        <fullName evidence="2">Protein SCAI</fullName>
    </submittedName>
</protein>
<evidence type="ECO:0000313" key="3">
    <source>
        <dbReference type="Proteomes" id="UP000001075"/>
    </source>
</evidence>
<accession>G3HZI6</accession>
<dbReference type="InterPro" id="IPR022709">
    <property type="entry name" value="SCAI"/>
</dbReference>
<dbReference type="GO" id="GO:0006351">
    <property type="term" value="P:DNA-templated transcription"/>
    <property type="evidence" value="ECO:0007669"/>
    <property type="project" value="InterPro"/>
</dbReference>
<gene>
    <name evidence="2" type="ORF">I79_016490</name>
</gene>
<reference evidence="3" key="1">
    <citation type="journal article" date="2011" name="Nat. Biotechnol.">
        <title>The genomic sequence of the Chinese hamster ovary (CHO)-K1 cell line.</title>
        <authorList>
            <person name="Xu X."/>
            <person name="Nagarajan H."/>
            <person name="Lewis N.E."/>
            <person name="Pan S."/>
            <person name="Cai Z."/>
            <person name="Liu X."/>
            <person name="Chen W."/>
            <person name="Xie M."/>
            <person name="Wang W."/>
            <person name="Hammond S."/>
            <person name="Andersen M.R."/>
            <person name="Neff N."/>
            <person name="Passarelli B."/>
            <person name="Koh W."/>
            <person name="Fan H.C."/>
            <person name="Wang J."/>
            <person name="Gui Y."/>
            <person name="Lee K.H."/>
            <person name="Betenbaugh M.J."/>
            <person name="Quake S.R."/>
            <person name="Famili I."/>
            <person name="Palsson B.O."/>
            <person name="Wang J."/>
        </authorList>
    </citation>
    <scope>NUCLEOTIDE SEQUENCE [LARGE SCALE GENOMIC DNA]</scope>
    <source>
        <strain evidence="3">CHO K1 cell line</strain>
    </source>
</reference>
<dbReference type="Pfam" id="PF12070">
    <property type="entry name" value="SCAI"/>
    <property type="match status" value="1"/>
</dbReference>